<dbReference type="EMBL" id="JBBMQX010000002">
    <property type="protein sequence ID" value="MEM5531646.1"/>
    <property type="molecule type" value="Genomic_DNA"/>
</dbReference>
<reference evidence="1 4" key="2">
    <citation type="submission" date="2024-03" db="EMBL/GenBank/DDBJ databases">
        <title>Community enrichment and isolation of bacterial strains for fucoidan degradation.</title>
        <authorList>
            <person name="Sichert A."/>
        </authorList>
    </citation>
    <scope>NUCLEOTIDE SEQUENCE [LARGE SCALE GENOMIC DNA]</scope>
    <source>
        <strain evidence="1 4">AS26</strain>
    </source>
</reference>
<keyword evidence="4" id="KW-1185">Reference proteome</keyword>
<dbReference type="RefSeq" id="WP_007585713.1">
    <property type="nucleotide sequence ID" value="NZ_JABBYB010000001.1"/>
</dbReference>
<comment type="caution">
    <text evidence="2">The sequence shown here is derived from an EMBL/GenBank/DDBJ whole genome shotgun (WGS) entry which is preliminary data.</text>
</comment>
<evidence type="ECO:0000313" key="2">
    <source>
        <dbReference type="EMBL" id="NMP01211.1"/>
    </source>
</evidence>
<evidence type="ECO:0000313" key="4">
    <source>
        <dbReference type="Proteomes" id="UP001457661"/>
    </source>
</evidence>
<dbReference type="Proteomes" id="UP001457661">
    <property type="component" value="Unassembled WGS sequence"/>
</dbReference>
<reference evidence="2 3" key="1">
    <citation type="submission" date="2020-04" db="EMBL/GenBank/DDBJ databases">
        <title>Genome sequencing and assembly of Pseudoalteromonas arctica.</title>
        <authorList>
            <person name="Cook G.M."/>
        </authorList>
    </citation>
    <scope>NUCLEOTIDE SEQUENCE [LARGE SCALE GENOMIC DNA]</scope>
    <source>
        <strain evidence="2 3">NEC-BIFX-2020_001</strain>
    </source>
</reference>
<evidence type="ECO:0000313" key="1">
    <source>
        <dbReference type="EMBL" id="MEM5531646.1"/>
    </source>
</evidence>
<accession>A0AAP6Y045</accession>
<gene>
    <name evidence="2" type="ORF">HHE94_00535</name>
    <name evidence="1" type="ORF">WNY57_04305</name>
</gene>
<sequence>MRGVIYCLLATFLLFVCYSKLTEKKIVSDYYKMSEQIQIDAKLKSLTADQEFHQQMLDAGKKSEKHFLLYSIDPTMPKVEELEQRCTDLTLKSYRSESIYDKNIAELECDKYEAYKLANES</sequence>
<proteinExistence type="predicted"/>
<dbReference type="Proteomes" id="UP000549590">
    <property type="component" value="Unassembled WGS sequence"/>
</dbReference>
<dbReference type="EMBL" id="JABBYB010000001">
    <property type="protein sequence ID" value="NMP01211.1"/>
    <property type="molecule type" value="Genomic_DNA"/>
</dbReference>
<evidence type="ECO:0000313" key="3">
    <source>
        <dbReference type="Proteomes" id="UP000549590"/>
    </source>
</evidence>
<organism evidence="2 3">
    <name type="scientific">Pseudoalteromonas arctica</name>
    <dbReference type="NCBI Taxonomy" id="394751"/>
    <lineage>
        <taxon>Bacteria</taxon>
        <taxon>Pseudomonadati</taxon>
        <taxon>Pseudomonadota</taxon>
        <taxon>Gammaproteobacteria</taxon>
        <taxon>Alteromonadales</taxon>
        <taxon>Pseudoalteromonadaceae</taxon>
        <taxon>Pseudoalteromonas</taxon>
    </lineage>
</organism>
<name>A0AAP6Y045_9GAMM</name>
<protein>
    <submittedName>
        <fullName evidence="2">Uncharacterized protein</fullName>
    </submittedName>
</protein>
<dbReference type="AlphaFoldDB" id="A0AAP6Y045"/>